<evidence type="ECO:0000256" key="8">
    <source>
        <dbReference type="ARBA" id="ARBA00022884"/>
    </source>
</evidence>
<feature type="domain" description="DEAD-box RNA helicase Q" evidence="14">
    <location>
        <begin position="56"/>
        <end position="84"/>
    </location>
</feature>
<feature type="region of interest" description="Disordered" evidence="11">
    <location>
        <begin position="498"/>
        <end position="553"/>
    </location>
</feature>
<evidence type="ECO:0000259" key="13">
    <source>
        <dbReference type="PROSITE" id="PS51194"/>
    </source>
</evidence>
<dbReference type="GO" id="GO:0003723">
    <property type="term" value="F:RNA binding"/>
    <property type="evidence" value="ECO:0007669"/>
    <property type="project" value="UniProtKB-UniRule"/>
</dbReference>
<dbReference type="InterPro" id="IPR011545">
    <property type="entry name" value="DEAD/DEAH_box_helicase_dom"/>
</dbReference>
<feature type="compositionally biased region" description="Acidic residues" evidence="11">
    <location>
        <begin position="533"/>
        <end position="553"/>
    </location>
</feature>
<dbReference type="GO" id="GO:0006364">
    <property type="term" value="P:rRNA processing"/>
    <property type="evidence" value="ECO:0007669"/>
    <property type="project" value="UniProtKB-KW"/>
</dbReference>
<feature type="domain" description="Helicase C-terminal" evidence="13">
    <location>
        <begin position="275"/>
        <end position="440"/>
    </location>
</feature>
<evidence type="ECO:0000256" key="3">
    <source>
        <dbReference type="ARBA" id="ARBA00022552"/>
    </source>
</evidence>
<dbReference type="InterPro" id="IPR027417">
    <property type="entry name" value="P-loop_NTPase"/>
</dbReference>
<protein>
    <recommendedName>
        <fullName evidence="10">ATP-dependent RNA helicase</fullName>
        <ecNumber evidence="10">3.6.4.13</ecNumber>
    </recommendedName>
</protein>
<evidence type="ECO:0000256" key="5">
    <source>
        <dbReference type="ARBA" id="ARBA00022801"/>
    </source>
</evidence>
<dbReference type="OrthoDB" id="10259640at2759"/>
<feature type="compositionally biased region" description="Basic residues" evidence="11">
    <location>
        <begin position="20"/>
        <end position="33"/>
    </location>
</feature>
<keyword evidence="7 10" id="KW-0067">ATP-binding</keyword>
<dbReference type="SUPFAM" id="SSF52540">
    <property type="entry name" value="P-loop containing nucleoside triphosphate hydrolases"/>
    <property type="match status" value="1"/>
</dbReference>
<feature type="short sequence motif" description="Q motif" evidence="9">
    <location>
        <begin position="56"/>
        <end position="84"/>
    </location>
</feature>
<keyword evidence="6 10" id="KW-0347">Helicase</keyword>
<dbReference type="EC" id="3.6.4.13" evidence="10"/>
<gene>
    <name evidence="15" type="ORF">DACRYDRAFT_94986</name>
</gene>
<keyword evidence="5 10" id="KW-0378">Hydrolase</keyword>
<dbReference type="CDD" id="cd18787">
    <property type="entry name" value="SF2_C_DEAD"/>
    <property type="match status" value="1"/>
</dbReference>
<comment type="subcellular location">
    <subcellularLocation>
        <location evidence="1">Nucleus</location>
        <location evidence="1">Nucleolus</location>
    </subcellularLocation>
</comment>
<evidence type="ECO:0000256" key="10">
    <source>
        <dbReference type="RuleBase" id="RU365068"/>
    </source>
</evidence>
<dbReference type="Pfam" id="PF00271">
    <property type="entry name" value="Helicase_C"/>
    <property type="match status" value="1"/>
</dbReference>
<keyword evidence="16" id="KW-1185">Reference proteome</keyword>
<proteinExistence type="inferred from homology"/>
<comment type="similarity">
    <text evidence="10">Belongs to the DEAD box helicase family.</text>
</comment>
<dbReference type="InterPro" id="IPR025313">
    <property type="entry name" value="SPB4-like_CTE"/>
</dbReference>
<reference evidence="15 16" key="1">
    <citation type="journal article" date="2012" name="Science">
        <title>The Paleozoic origin of enzymatic lignin decomposition reconstructed from 31 fungal genomes.</title>
        <authorList>
            <person name="Floudas D."/>
            <person name="Binder M."/>
            <person name="Riley R."/>
            <person name="Barry K."/>
            <person name="Blanchette R.A."/>
            <person name="Henrissat B."/>
            <person name="Martinez A.T."/>
            <person name="Otillar R."/>
            <person name="Spatafora J.W."/>
            <person name="Yadav J.S."/>
            <person name="Aerts A."/>
            <person name="Benoit I."/>
            <person name="Boyd A."/>
            <person name="Carlson A."/>
            <person name="Copeland A."/>
            <person name="Coutinho P.M."/>
            <person name="de Vries R.P."/>
            <person name="Ferreira P."/>
            <person name="Findley K."/>
            <person name="Foster B."/>
            <person name="Gaskell J."/>
            <person name="Glotzer D."/>
            <person name="Gorecki P."/>
            <person name="Heitman J."/>
            <person name="Hesse C."/>
            <person name="Hori C."/>
            <person name="Igarashi K."/>
            <person name="Jurgens J.A."/>
            <person name="Kallen N."/>
            <person name="Kersten P."/>
            <person name="Kohler A."/>
            <person name="Kuees U."/>
            <person name="Kumar T.K.A."/>
            <person name="Kuo A."/>
            <person name="LaButti K."/>
            <person name="Larrondo L.F."/>
            <person name="Lindquist E."/>
            <person name="Ling A."/>
            <person name="Lombard V."/>
            <person name="Lucas S."/>
            <person name="Lundell T."/>
            <person name="Martin R."/>
            <person name="McLaughlin D.J."/>
            <person name="Morgenstern I."/>
            <person name="Morin E."/>
            <person name="Murat C."/>
            <person name="Nagy L.G."/>
            <person name="Nolan M."/>
            <person name="Ohm R.A."/>
            <person name="Patyshakuliyeva A."/>
            <person name="Rokas A."/>
            <person name="Ruiz-Duenas F.J."/>
            <person name="Sabat G."/>
            <person name="Salamov A."/>
            <person name="Samejima M."/>
            <person name="Schmutz J."/>
            <person name="Slot J.C."/>
            <person name="St John F."/>
            <person name="Stenlid J."/>
            <person name="Sun H."/>
            <person name="Sun S."/>
            <person name="Syed K."/>
            <person name="Tsang A."/>
            <person name="Wiebenga A."/>
            <person name="Young D."/>
            <person name="Pisabarro A."/>
            <person name="Eastwood D.C."/>
            <person name="Martin F."/>
            <person name="Cullen D."/>
            <person name="Grigoriev I.V."/>
            <person name="Hibbett D.S."/>
        </authorList>
    </citation>
    <scope>NUCLEOTIDE SEQUENCE [LARGE SCALE GENOMIC DNA]</scope>
    <source>
        <strain evidence="15 16">DJM-731 SS1</strain>
    </source>
</reference>
<dbReference type="Gene3D" id="3.40.50.300">
    <property type="entry name" value="P-loop containing nucleotide triphosphate hydrolases"/>
    <property type="match status" value="2"/>
</dbReference>
<accession>M5FXR7</accession>
<keyword evidence="8 10" id="KW-0694">RNA-binding</keyword>
<evidence type="ECO:0000259" key="14">
    <source>
        <dbReference type="PROSITE" id="PS51195"/>
    </source>
</evidence>
<name>M5FXR7_DACPD</name>
<dbReference type="Proteomes" id="UP000030653">
    <property type="component" value="Unassembled WGS sequence"/>
</dbReference>
<dbReference type="PROSITE" id="PS51194">
    <property type="entry name" value="HELICASE_CTER"/>
    <property type="match status" value="1"/>
</dbReference>
<evidence type="ECO:0000256" key="1">
    <source>
        <dbReference type="ARBA" id="ARBA00004604"/>
    </source>
</evidence>
<dbReference type="SMART" id="SM01178">
    <property type="entry name" value="DUF4217"/>
    <property type="match status" value="1"/>
</dbReference>
<evidence type="ECO:0000313" key="16">
    <source>
        <dbReference type="Proteomes" id="UP000030653"/>
    </source>
</evidence>
<dbReference type="CDD" id="cd17941">
    <property type="entry name" value="DEADc_DDX10"/>
    <property type="match status" value="1"/>
</dbReference>
<evidence type="ECO:0000256" key="2">
    <source>
        <dbReference type="ARBA" id="ARBA00022517"/>
    </source>
</evidence>
<evidence type="ECO:0000256" key="7">
    <source>
        <dbReference type="ARBA" id="ARBA00022840"/>
    </source>
</evidence>
<evidence type="ECO:0000259" key="12">
    <source>
        <dbReference type="PROSITE" id="PS51192"/>
    </source>
</evidence>
<sequence>MPPVPNISGPSKKSADGKKDKKKMVMRAQHRRRQQEEHTLKELVQAVDSFDPSTAELFAGLPLSLPTQRALRAASYTTPTTIQARTLQHTLRGRDVLGAARTGSGKTLAFLLPVLELLWRSKWGPQDGLGALIISPTRELAMQIFEVLRSVGQYHSFSAGLVIGGKNVRDEQERLTRMNILVATPGRLLQHMDQTAGFATDNLQILVLDEADRILDMGFSHTINAIIANLPKTRQTLLFSATQTQSVKDLARLSLKDPEFVSVREAGQELATPKNLEQHYLVCELDKKLDVLYSFIKAHLKSKALVFLSSGKQVRFVFEAFRKLQPGIPLLHLLGKQKLAKRMDIFQRFTSSTNAVLFATDIAARGLDFPAVDWVVQLDAPEDADTYIHRVGRTARYDSAGKALLFLLPNEEEGMLKELERKEVRVEKIKVKESKTQSVAQSLQSFCFKDPEMKYLGQRAFVSYLRSVWLQKNKEVFNLEEMPIKKFAASLGLPGAPRIRFRRGQGEDGKEKKNKSRTLAAEGNIRGGKKGSEDEDDSGDSEQEGDNEDDEDAAATQFAAAVVEATMEEPETVAPTKTKSTVRTKYDRMFERKNQNILSAHYTKLVDHTAEGDADDSEDFLTLKRVDHALEEDEDGPGSNDLSKRKLKIGQSKKARLRFKGAGTKLVFDDEGEGRDAYALEDDTEFNKGDVKAAGREFAEREREQLKVVDVVDRETVREKRREKKRRRKERERDMAGGAEDEDGPVLARGEEEGDADDGYVSPDFGFIPDESEEEKEGRPAKKRKKRMAFEREGREDLDAQEALALELLQGAL</sequence>
<dbReference type="PROSITE" id="PS51195">
    <property type="entry name" value="Q_MOTIF"/>
    <property type="match status" value="1"/>
</dbReference>
<dbReference type="PROSITE" id="PS00039">
    <property type="entry name" value="DEAD_ATP_HELICASE"/>
    <property type="match status" value="1"/>
</dbReference>
<dbReference type="OMA" id="YDKMFER"/>
<dbReference type="GO" id="GO:0005524">
    <property type="term" value="F:ATP binding"/>
    <property type="evidence" value="ECO:0007669"/>
    <property type="project" value="UniProtKB-UniRule"/>
</dbReference>
<evidence type="ECO:0000256" key="9">
    <source>
        <dbReference type="PROSITE-ProRule" id="PRU00552"/>
    </source>
</evidence>
<evidence type="ECO:0000256" key="4">
    <source>
        <dbReference type="ARBA" id="ARBA00022741"/>
    </source>
</evidence>
<evidence type="ECO:0000256" key="11">
    <source>
        <dbReference type="SAM" id="MobiDB-lite"/>
    </source>
</evidence>
<keyword evidence="3" id="KW-0698">rRNA processing</keyword>
<dbReference type="GO" id="GO:0005730">
    <property type="term" value="C:nucleolus"/>
    <property type="evidence" value="ECO:0007669"/>
    <property type="project" value="UniProtKB-SubCell"/>
</dbReference>
<dbReference type="SMART" id="SM00487">
    <property type="entry name" value="DEXDc"/>
    <property type="match status" value="1"/>
</dbReference>
<feature type="compositionally biased region" description="Basic residues" evidence="11">
    <location>
        <begin position="721"/>
        <end position="730"/>
    </location>
</feature>
<dbReference type="InterPro" id="IPR000629">
    <property type="entry name" value="RNA-helicase_DEAD-box_CS"/>
</dbReference>
<comment type="function">
    <text evidence="10">RNA helicase.</text>
</comment>
<dbReference type="STRING" id="1858805.M5FXR7"/>
<comment type="catalytic activity">
    <reaction evidence="10">
        <text>ATP + H2O = ADP + phosphate + H(+)</text>
        <dbReference type="Rhea" id="RHEA:13065"/>
        <dbReference type="ChEBI" id="CHEBI:15377"/>
        <dbReference type="ChEBI" id="CHEBI:15378"/>
        <dbReference type="ChEBI" id="CHEBI:30616"/>
        <dbReference type="ChEBI" id="CHEBI:43474"/>
        <dbReference type="ChEBI" id="CHEBI:456216"/>
        <dbReference type="EC" id="3.6.4.13"/>
    </reaction>
</comment>
<feature type="region of interest" description="Disordered" evidence="11">
    <location>
        <begin position="716"/>
        <end position="800"/>
    </location>
</feature>
<evidence type="ECO:0000313" key="15">
    <source>
        <dbReference type="EMBL" id="EJU01294.1"/>
    </source>
</evidence>
<dbReference type="HOGENOM" id="CLU_003041_26_1_1"/>
<dbReference type="RefSeq" id="XP_040628191.1">
    <property type="nucleotide sequence ID" value="XM_040777256.1"/>
</dbReference>
<dbReference type="AlphaFoldDB" id="M5FXR7"/>
<dbReference type="SMART" id="SM00490">
    <property type="entry name" value="HELICc"/>
    <property type="match status" value="1"/>
</dbReference>
<dbReference type="GO" id="GO:0016887">
    <property type="term" value="F:ATP hydrolysis activity"/>
    <property type="evidence" value="ECO:0007669"/>
    <property type="project" value="RHEA"/>
</dbReference>
<dbReference type="InterPro" id="IPR014001">
    <property type="entry name" value="Helicase_ATP-bd"/>
</dbReference>
<dbReference type="Pfam" id="PF00270">
    <property type="entry name" value="DEAD"/>
    <property type="match status" value="1"/>
</dbReference>
<feature type="region of interest" description="Disordered" evidence="11">
    <location>
        <begin position="1"/>
        <end position="37"/>
    </location>
</feature>
<organism evidence="15 16">
    <name type="scientific">Dacryopinax primogenitus (strain DJM 731)</name>
    <name type="common">Brown rot fungus</name>
    <dbReference type="NCBI Taxonomy" id="1858805"/>
    <lineage>
        <taxon>Eukaryota</taxon>
        <taxon>Fungi</taxon>
        <taxon>Dikarya</taxon>
        <taxon>Basidiomycota</taxon>
        <taxon>Agaricomycotina</taxon>
        <taxon>Dacrymycetes</taxon>
        <taxon>Dacrymycetales</taxon>
        <taxon>Dacrymycetaceae</taxon>
        <taxon>Dacryopinax</taxon>
    </lineage>
</organism>
<evidence type="ECO:0000256" key="6">
    <source>
        <dbReference type="ARBA" id="ARBA00022806"/>
    </source>
</evidence>
<feature type="domain" description="Helicase ATP-binding" evidence="12">
    <location>
        <begin position="87"/>
        <end position="261"/>
    </location>
</feature>
<dbReference type="PROSITE" id="PS51192">
    <property type="entry name" value="HELICASE_ATP_BIND_1"/>
    <property type="match status" value="1"/>
</dbReference>
<dbReference type="GO" id="GO:0003724">
    <property type="term" value="F:RNA helicase activity"/>
    <property type="evidence" value="ECO:0007669"/>
    <property type="project" value="UniProtKB-EC"/>
</dbReference>
<dbReference type="InterPro" id="IPR014014">
    <property type="entry name" value="RNA_helicase_DEAD_Q_motif"/>
</dbReference>
<feature type="compositionally biased region" description="Basic and acidic residues" evidence="11">
    <location>
        <begin position="788"/>
        <end position="798"/>
    </location>
</feature>
<keyword evidence="2" id="KW-0690">Ribosome biogenesis</keyword>
<dbReference type="GeneID" id="63692318"/>
<dbReference type="EMBL" id="JH795864">
    <property type="protein sequence ID" value="EJU01294.1"/>
    <property type="molecule type" value="Genomic_DNA"/>
</dbReference>
<comment type="domain">
    <text evidence="10">The Q motif is unique to and characteristic of the DEAD box family of RNA helicases and controls ATP binding and hydrolysis.</text>
</comment>
<keyword evidence="4 10" id="KW-0547">Nucleotide-binding</keyword>
<dbReference type="InterPro" id="IPR001650">
    <property type="entry name" value="Helicase_C-like"/>
</dbReference>
<dbReference type="PANTHER" id="PTHR24031">
    <property type="entry name" value="RNA HELICASE"/>
    <property type="match status" value="1"/>
</dbReference>
<dbReference type="Pfam" id="PF13959">
    <property type="entry name" value="CTE_SPB4"/>
    <property type="match status" value="1"/>
</dbReference>